<dbReference type="RefSeq" id="XP_020300938.1">
    <property type="nucleotide sequence ID" value="XM_020448950.1"/>
</dbReference>
<feature type="compositionally biased region" description="Basic and acidic residues" evidence="1">
    <location>
        <begin position="20"/>
        <end position="40"/>
    </location>
</feature>
<reference evidence="2" key="1">
    <citation type="submission" date="2012-04" db="EMBL/GenBank/DDBJ databases">
        <title>The Genome Sequence of Loa loa.</title>
        <authorList>
            <consortium name="The Broad Institute Genome Sequencing Platform"/>
            <consortium name="Broad Institute Genome Sequencing Center for Infectious Disease"/>
            <person name="Nutman T.B."/>
            <person name="Fink D.L."/>
            <person name="Russ C."/>
            <person name="Young S."/>
            <person name="Zeng Q."/>
            <person name="Gargeya S."/>
            <person name="Alvarado L."/>
            <person name="Berlin A."/>
            <person name="Chapman S.B."/>
            <person name="Chen Z."/>
            <person name="Freedman E."/>
            <person name="Gellesch M."/>
            <person name="Goldberg J."/>
            <person name="Griggs A."/>
            <person name="Gujja S."/>
            <person name="Heilman E.R."/>
            <person name="Heiman D."/>
            <person name="Howarth C."/>
            <person name="Mehta T."/>
            <person name="Neiman D."/>
            <person name="Pearson M."/>
            <person name="Roberts A."/>
            <person name="Saif S."/>
            <person name="Shea T."/>
            <person name="Shenoy N."/>
            <person name="Sisk P."/>
            <person name="Stolte C."/>
            <person name="Sykes S."/>
            <person name="White J."/>
            <person name="Yandava C."/>
            <person name="Haas B."/>
            <person name="Henn M.R."/>
            <person name="Nusbaum C."/>
            <person name="Birren B."/>
        </authorList>
    </citation>
    <scope>NUCLEOTIDE SEQUENCE [LARGE SCALE GENOMIC DNA]</scope>
</reference>
<gene>
    <name evidence="2" type="ORF">LOAG_15486</name>
</gene>
<dbReference type="KEGG" id="loa:LOAG_15486"/>
<dbReference type="EMBL" id="JH714110">
    <property type="protein sequence ID" value="EFO13045.2"/>
    <property type="molecule type" value="Genomic_DNA"/>
</dbReference>
<feature type="region of interest" description="Disordered" evidence="1">
    <location>
        <begin position="20"/>
        <end position="43"/>
    </location>
</feature>
<evidence type="ECO:0000313" key="2">
    <source>
        <dbReference type="EMBL" id="EFO13045.2"/>
    </source>
</evidence>
<protein>
    <submittedName>
        <fullName evidence="2">Uncharacterized protein</fullName>
    </submittedName>
</protein>
<organism evidence="2">
    <name type="scientific">Loa loa</name>
    <name type="common">Eye worm</name>
    <name type="synonym">Filaria loa</name>
    <dbReference type="NCBI Taxonomy" id="7209"/>
    <lineage>
        <taxon>Eukaryota</taxon>
        <taxon>Metazoa</taxon>
        <taxon>Ecdysozoa</taxon>
        <taxon>Nematoda</taxon>
        <taxon>Chromadorea</taxon>
        <taxon>Rhabditida</taxon>
        <taxon>Spirurina</taxon>
        <taxon>Spiruromorpha</taxon>
        <taxon>Filarioidea</taxon>
        <taxon>Onchocercidae</taxon>
        <taxon>Loa</taxon>
    </lineage>
</organism>
<dbReference type="OrthoDB" id="5867603at2759"/>
<evidence type="ECO:0000256" key="1">
    <source>
        <dbReference type="SAM" id="MobiDB-lite"/>
    </source>
</evidence>
<dbReference type="AlphaFoldDB" id="A0A1S0TFR3"/>
<dbReference type="OMA" id="KHCKINS"/>
<sequence>MRVLGAIYRKHQNDVDKHCKINSSEETREGVGRNQSREEEPSTLVGVASIDRDDAPSAVSQLRNASVRTNLISKKRGLSKGIRTKRKYVKKM</sequence>
<feature type="non-terminal residue" evidence="2">
    <location>
        <position position="92"/>
    </location>
</feature>
<dbReference type="CTD" id="9952977"/>
<accession>A0A1S0TFR3</accession>
<dbReference type="GeneID" id="9952977"/>
<dbReference type="InParanoid" id="A0A1S0TFR3"/>
<proteinExistence type="predicted"/>
<name>A0A1S0TFR3_LOALO</name>